<sequence>MSREGVANFASTSAEKITVGSKVTIAQDTDIRGNVTFGTETVVHPKAAILALRGPIVIGSGCIIEEGAVIVNRRENVMRIGDYNYFEIGSRVEAASVGSHNVFEVRSFVSSDVMVESFCTVGAGCVLAGNPVWPLDAEGLLKEEHKPIFQEEESICEGAGDGRDKTEKPEAEEGEQQERNKENDEVEAIPDRTVIYGHDSRRRLWSGEGVQQAAAVHVKHLDYLREALPKSVRLKLIS</sequence>
<dbReference type="EMBL" id="JMSN01000141">
    <property type="protein sequence ID" value="KDN37317.1"/>
    <property type="molecule type" value="Genomic_DNA"/>
</dbReference>
<name>A0A066V6E6_TILAU</name>
<keyword evidence="9" id="KW-1185">Reference proteome</keyword>
<evidence type="ECO:0000256" key="4">
    <source>
        <dbReference type="ARBA" id="ARBA00022490"/>
    </source>
</evidence>
<evidence type="ECO:0000313" key="8">
    <source>
        <dbReference type="EMBL" id="KDN37317.1"/>
    </source>
</evidence>
<evidence type="ECO:0000256" key="2">
    <source>
        <dbReference type="ARBA" id="ARBA00007719"/>
    </source>
</evidence>
<feature type="region of interest" description="Disordered" evidence="7">
    <location>
        <begin position="153"/>
        <end position="187"/>
    </location>
</feature>
<dbReference type="Gene3D" id="2.160.10.10">
    <property type="entry name" value="Hexapeptide repeat proteins"/>
    <property type="match status" value="1"/>
</dbReference>
<gene>
    <name evidence="8" type="ORF">K437DRAFT_279681</name>
</gene>
<comment type="subcellular location">
    <subcellularLocation>
        <location evidence="1">Cytoplasm</location>
        <location evidence="1">Cytoskeleton</location>
    </subcellularLocation>
</comment>
<dbReference type="AlphaFoldDB" id="A0A066V6E6"/>
<evidence type="ECO:0000313" key="9">
    <source>
        <dbReference type="Proteomes" id="UP000027361"/>
    </source>
</evidence>
<dbReference type="OrthoDB" id="2355at2759"/>
<dbReference type="PANTHER" id="PTHR13072:SF0">
    <property type="entry name" value="DYNACTIN SUBUNIT 6"/>
    <property type="match status" value="1"/>
</dbReference>
<dbReference type="GO" id="GO:0007052">
    <property type="term" value="P:mitotic spindle organization"/>
    <property type="evidence" value="ECO:0007669"/>
    <property type="project" value="TreeGrafter"/>
</dbReference>
<dbReference type="GO" id="GO:0070840">
    <property type="term" value="F:dynein complex binding"/>
    <property type="evidence" value="ECO:0007669"/>
    <property type="project" value="TreeGrafter"/>
</dbReference>
<dbReference type="CDD" id="cd04646">
    <property type="entry name" value="LbH_Dynactin_6"/>
    <property type="match status" value="1"/>
</dbReference>
<evidence type="ECO:0000256" key="3">
    <source>
        <dbReference type="ARBA" id="ARBA00016573"/>
    </source>
</evidence>
<comment type="caution">
    <text evidence="8">The sequence shown here is derived from an EMBL/GenBank/DDBJ whole genome shotgun (WGS) entry which is preliminary data.</text>
</comment>
<protein>
    <recommendedName>
        <fullName evidence="3">Dynactin subunit 6</fullName>
    </recommendedName>
</protein>
<dbReference type="OMA" id="ITMQAET"/>
<dbReference type="Proteomes" id="UP000027361">
    <property type="component" value="Unassembled WGS sequence"/>
</dbReference>
<comment type="function">
    <text evidence="6">Part of the dynactin complex that activates the molecular motor dynein for ultra-processive transport along microtubules.</text>
</comment>
<accession>A0A066V6E6</accession>
<evidence type="ECO:0000256" key="1">
    <source>
        <dbReference type="ARBA" id="ARBA00004245"/>
    </source>
</evidence>
<keyword evidence="5" id="KW-0206">Cytoskeleton</keyword>
<evidence type="ECO:0000256" key="7">
    <source>
        <dbReference type="SAM" id="MobiDB-lite"/>
    </source>
</evidence>
<feature type="compositionally biased region" description="Basic and acidic residues" evidence="7">
    <location>
        <begin position="160"/>
        <end position="183"/>
    </location>
</feature>
<proteinExistence type="inferred from homology"/>
<organism evidence="8 9">
    <name type="scientific">Tilletiaria anomala (strain ATCC 24038 / CBS 436.72 / UBC 951)</name>
    <dbReference type="NCBI Taxonomy" id="1037660"/>
    <lineage>
        <taxon>Eukaryota</taxon>
        <taxon>Fungi</taxon>
        <taxon>Dikarya</taxon>
        <taxon>Basidiomycota</taxon>
        <taxon>Ustilaginomycotina</taxon>
        <taxon>Exobasidiomycetes</taxon>
        <taxon>Georgefischeriales</taxon>
        <taxon>Tilletiariaceae</taxon>
        <taxon>Tilletiaria</taxon>
    </lineage>
</organism>
<dbReference type="PANTHER" id="PTHR13072">
    <property type="entry name" value="DYNACTIN 6"/>
    <property type="match status" value="1"/>
</dbReference>
<evidence type="ECO:0000256" key="6">
    <source>
        <dbReference type="ARBA" id="ARBA00034687"/>
    </source>
</evidence>
<keyword evidence="4" id="KW-0963">Cytoplasm</keyword>
<dbReference type="InterPro" id="IPR027777">
    <property type="entry name" value="DCTN6"/>
</dbReference>
<dbReference type="GeneID" id="25266905"/>
<dbReference type="InterPro" id="IPR011004">
    <property type="entry name" value="Trimer_LpxA-like_sf"/>
</dbReference>
<dbReference type="InParanoid" id="A0A066V6E6"/>
<dbReference type="STRING" id="1037660.A0A066V6E6"/>
<dbReference type="RefSeq" id="XP_013240347.1">
    <property type="nucleotide sequence ID" value="XM_013384893.1"/>
</dbReference>
<reference evidence="8 9" key="1">
    <citation type="submission" date="2014-05" db="EMBL/GenBank/DDBJ databases">
        <title>Draft genome sequence of a rare smut relative, Tilletiaria anomala UBC 951.</title>
        <authorList>
            <consortium name="DOE Joint Genome Institute"/>
            <person name="Toome M."/>
            <person name="Kuo A."/>
            <person name="Henrissat B."/>
            <person name="Lipzen A."/>
            <person name="Tritt A."/>
            <person name="Yoshinaga Y."/>
            <person name="Zane M."/>
            <person name="Barry K."/>
            <person name="Grigoriev I.V."/>
            <person name="Spatafora J.W."/>
            <person name="Aimea M.C."/>
        </authorList>
    </citation>
    <scope>NUCLEOTIDE SEQUENCE [LARGE SCALE GENOMIC DNA]</scope>
    <source>
        <strain evidence="8 9">UBC 951</strain>
    </source>
</reference>
<dbReference type="HOGENOM" id="CLU_085418_0_0_1"/>
<dbReference type="GO" id="GO:0005869">
    <property type="term" value="C:dynactin complex"/>
    <property type="evidence" value="ECO:0007669"/>
    <property type="project" value="InterPro"/>
</dbReference>
<comment type="similarity">
    <text evidence="2">Belongs to the dynactin subunits 5/6 family. Dynactin subunit 6 subfamily.</text>
</comment>
<dbReference type="SUPFAM" id="SSF51161">
    <property type="entry name" value="Trimeric LpxA-like enzymes"/>
    <property type="match status" value="1"/>
</dbReference>
<evidence type="ECO:0000256" key="5">
    <source>
        <dbReference type="ARBA" id="ARBA00023212"/>
    </source>
</evidence>